<sequence>MKKIFFLLMGILPFSSMATQNYLCSSCTNDASARQFAVKNFTPRLNCYPEDRTQPMTPDNMICGSTSNKIALVNPNTGVVYSFSVGHRFDGISYEATTWSFSITSEQKALLSDAGLAYGALKKSVVEQNKIRRDEIGIISAGINQVGLYDSKQDSSSGVSSECSIDTALAVIVDPNKLTDIENKLKSDIVSGTRLLEDIHAVLSKNGSSIDINDVQVTLSNRLGTVGLNYTSKDPSLSLQFGFRQSEGGGFMTDYLLFDLSAIKNDNIAATPIIDLTLNDLSVVAGGYTLAQLKGKNGPLAFTEPCILSKLKTLGESGDFKNSSGGPSNFSNVGENTGESSDGGYQTCTVYFYQVGALKYVFRVPVNEC</sequence>
<evidence type="ECO:0000313" key="3">
    <source>
        <dbReference type="EMBL" id="MDX6016826.1"/>
    </source>
</evidence>
<feature type="signal peptide" evidence="2">
    <location>
        <begin position="1"/>
        <end position="18"/>
    </location>
</feature>
<feature type="region of interest" description="Disordered" evidence="1">
    <location>
        <begin position="320"/>
        <end position="341"/>
    </location>
</feature>
<keyword evidence="2" id="KW-0732">Signal</keyword>
<gene>
    <name evidence="3" type="ORF">SIL79_10750</name>
</gene>
<accession>A0ABU4QHL2</accession>
<feature type="chain" id="PRO_5045096844" evidence="2">
    <location>
        <begin position="19"/>
        <end position="369"/>
    </location>
</feature>
<evidence type="ECO:0000313" key="4">
    <source>
        <dbReference type="Proteomes" id="UP001272773"/>
    </source>
</evidence>
<protein>
    <submittedName>
        <fullName evidence="3">Uncharacterized protein</fullName>
    </submittedName>
</protein>
<dbReference type="EMBL" id="JAWXXR010000001">
    <property type="protein sequence ID" value="MDX6016826.1"/>
    <property type="molecule type" value="Genomic_DNA"/>
</dbReference>
<evidence type="ECO:0000256" key="2">
    <source>
        <dbReference type="SAM" id="SignalP"/>
    </source>
</evidence>
<dbReference type="RefSeq" id="WP_319619260.1">
    <property type="nucleotide sequence ID" value="NZ_JAWXXR010000001.1"/>
</dbReference>
<dbReference type="Proteomes" id="UP001272773">
    <property type="component" value="Unassembled WGS sequence"/>
</dbReference>
<dbReference type="GeneID" id="88623992"/>
<organism evidence="3 4">
    <name type="scientific">Shewanella indica</name>
    <dbReference type="NCBI Taxonomy" id="768528"/>
    <lineage>
        <taxon>Bacteria</taxon>
        <taxon>Pseudomonadati</taxon>
        <taxon>Pseudomonadota</taxon>
        <taxon>Gammaproteobacteria</taxon>
        <taxon>Alteromonadales</taxon>
        <taxon>Shewanellaceae</taxon>
        <taxon>Shewanella</taxon>
    </lineage>
</organism>
<evidence type="ECO:0000256" key="1">
    <source>
        <dbReference type="SAM" id="MobiDB-lite"/>
    </source>
</evidence>
<reference evidence="3 4" key="1">
    <citation type="submission" date="2023-11" db="EMBL/GenBank/DDBJ databases">
        <title>MicrobeMod: A computational toolkit for identifying prokaryotic methylation and restriction-modification with nanopore sequencing.</title>
        <authorList>
            <person name="Crits-Christoph A."/>
            <person name="Kang S.C."/>
            <person name="Lee H."/>
            <person name="Ostrov N."/>
        </authorList>
    </citation>
    <scope>NUCLEOTIDE SEQUENCE [LARGE SCALE GENOMIC DNA]</scope>
    <source>
        <strain evidence="3 4">ATCC BAA-2732</strain>
    </source>
</reference>
<proteinExistence type="predicted"/>
<keyword evidence="4" id="KW-1185">Reference proteome</keyword>
<comment type="caution">
    <text evidence="3">The sequence shown here is derived from an EMBL/GenBank/DDBJ whole genome shotgun (WGS) entry which is preliminary data.</text>
</comment>
<name>A0ABU4QHL2_9GAMM</name>